<keyword evidence="2" id="KW-1185">Reference proteome</keyword>
<proteinExistence type="predicted"/>
<evidence type="ECO:0000313" key="2">
    <source>
        <dbReference type="Proteomes" id="UP001234297"/>
    </source>
</evidence>
<organism evidence="1 2">
    <name type="scientific">Persea americana</name>
    <name type="common">Avocado</name>
    <dbReference type="NCBI Taxonomy" id="3435"/>
    <lineage>
        <taxon>Eukaryota</taxon>
        <taxon>Viridiplantae</taxon>
        <taxon>Streptophyta</taxon>
        <taxon>Embryophyta</taxon>
        <taxon>Tracheophyta</taxon>
        <taxon>Spermatophyta</taxon>
        <taxon>Magnoliopsida</taxon>
        <taxon>Magnoliidae</taxon>
        <taxon>Laurales</taxon>
        <taxon>Lauraceae</taxon>
        <taxon>Persea</taxon>
    </lineage>
</organism>
<evidence type="ECO:0000313" key="1">
    <source>
        <dbReference type="EMBL" id="KAJ8642299.1"/>
    </source>
</evidence>
<reference evidence="1 2" key="1">
    <citation type="journal article" date="2022" name="Hortic Res">
        <title>A haplotype resolved chromosomal level avocado genome allows analysis of novel avocado genes.</title>
        <authorList>
            <person name="Nath O."/>
            <person name="Fletcher S.J."/>
            <person name="Hayward A."/>
            <person name="Shaw L.M."/>
            <person name="Masouleh A.K."/>
            <person name="Furtado A."/>
            <person name="Henry R.J."/>
            <person name="Mitter N."/>
        </authorList>
    </citation>
    <scope>NUCLEOTIDE SEQUENCE [LARGE SCALE GENOMIC DNA]</scope>
    <source>
        <strain evidence="2">cv. Hass</strain>
    </source>
</reference>
<name>A0ACC2MAE4_PERAE</name>
<accession>A0ACC2MAE4</accession>
<comment type="caution">
    <text evidence="1">The sequence shown here is derived from an EMBL/GenBank/DDBJ whole genome shotgun (WGS) entry which is preliminary data.</text>
</comment>
<dbReference type="Proteomes" id="UP001234297">
    <property type="component" value="Chromosome 5"/>
</dbReference>
<protein>
    <submittedName>
        <fullName evidence="1">Uncharacterized protein</fullName>
    </submittedName>
</protein>
<dbReference type="EMBL" id="CM056813">
    <property type="protein sequence ID" value="KAJ8642299.1"/>
    <property type="molecule type" value="Genomic_DNA"/>
</dbReference>
<sequence length="377" mass="41726">MRSAVDHGRKALISSGQDHDNTELLVYRDDYRTPFYKEIIGVLKKFQGMDGKMNPVGFVRRTPLVLKLASSNEDNLQTSASNNLLFQRDHTLFPLVCTWKLVTSNPDSLVPLFVPTDDNYNFDESGHGDDDNASRTIPIGSDGGGGCDTVATHLGLCFRLLLLSFPSFRVRDVELKHDFAFIGPRGSGGPQEYLGRGPPPGSGRCFNCGIDGHWARDCKAGDWKNKCYRCGERGHIERNCQNSPKNLNPSRSPPRREKITGRERSRSPQYSRSPKPKKSSPSKRRMHSPSPVEGSSMERGSPQGERRQAQRDGSDYSGSPRGNGRSPIAEKESPDGRYRSPENNGRSPSPRDNRSPVEDDNNNQVSPRGSPSPSGSQ</sequence>
<gene>
    <name evidence="1" type="ORF">MRB53_018993</name>
</gene>